<feature type="signal peptide" evidence="2">
    <location>
        <begin position="1"/>
        <end position="23"/>
    </location>
</feature>
<evidence type="ECO:0000313" key="5">
    <source>
        <dbReference type="Proteomes" id="UP001501508"/>
    </source>
</evidence>
<keyword evidence="5" id="KW-1185">Reference proteome</keyword>
<evidence type="ECO:0000313" key="4">
    <source>
        <dbReference type="EMBL" id="GAA4444030.1"/>
    </source>
</evidence>
<comment type="caution">
    <text evidence="4">The sequence shown here is derived from an EMBL/GenBank/DDBJ whole genome shotgun (WGS) entry which is preliminary data.</text>
</comment>
<protein>
    <recommendedName>
        <fullName evidence="3">Secretion system C-terminal sorting domain-containing protein</fullName>
    </recommendedName>
</protein>
<reference evidence="5" key="1">
    <citation type="journal article" date="2019" name="Int. J. Syst. Evol. Microbiol.">
        <title>The Global Catalogue of Microorganisms (GCM) 10K type strain sequencing project: providing services to taxonomists for standard genome sequencing and annotation.</title>
        <authorList>
            <consortium name="The Broad Institute Genomics Platform"/>
            <consortium name="The Broad Institute Genome Sequencing Center for Infectious Disease"/>
            <person name="Wu L."/>
            <person name="Ma J."/>
        </authorList>
    </citation>
    <scope>NUCLEOTIDE SEQUENCE [LARGE SCALE GENOMIC DNA]</scope>
    <source>
        <strain evidence="5">JCM 31920</strain>
    </source>
</reference>
<dbReference type="EMBL" id="BAABEY010000031">
    <property type="protein sequence ID" value="GAA4444030.1"/>
    <property type="molecule type" value="Genomic_DNA"/>
</dbReference>
<dbReference type="InterPro" id="IPR026444">
    <property type="entry name" value="Secre_tail"/>
</dbReference>
<organism evidence="4 5">
    <name type="scientific">Ravibacter arvi</name>
    <dbReference type="NCBI Taxonomy" id="2051041"/>
    <lineage>
        <taxon>Bacteria</taxon>
        <taxon>Pseudomonadati</taxon>
        <taxon>Bacteroidota</taxon>
        <taxon>Cytophagia</taxon>
        <taxon>Cytophagales</taxon>
        <taxon>Spirosomataceae</taxon>
        <taxon>Ravibacter</taxon>
    </lineage>
</organism>
<feature type="region of interest" description="Disordered" evidence="1">
    <location>
        <begin position="86"/>
        <end position="115"/>
    </location>
</feature>
<gene>
    <name evidence="4" type="ORF">GCM10023091_33550</name>
</gene>
<keyword evidence="2" id="KW-0732">Signal</keyword>
<evidence type="ECO:0000256" key="2">
    <source>
        <dbReference type="SAM" id="SignalP"/>
    </source>
</evidence>
<dbReference type="Proteomes" id="UP001501508">
    <property type="component" value="Unassembled WGS sequence"/>
</dbReference>
<feature type="domain" description="Secretion system C-terminal sorting" evidence="3">
    <location>
        <begin position="131"/>
        <end position="207"/>
    </location>
</feature>
<name>A0ABP8M697_9BACT</name>
<evidence type="ECO:0000259" key="3">
    <source>
        <dbReference type="Pfam" id="PF18962"/>
    </source>
</evidence>
<evidence type="ECO:0000256" key="1">
    <source>
        <dbReference type="SAM" id="MobiDB-lite"/>
    </source>
</evidence>
<sequence length="211" mass="23737">MRHIFYFLYILLLGAIATSSVYAQEKGSRLNMAGKNKPTVPNRKSPLSFSPYKVSNQPLILEKSSAVSTYYRTLLFGNAHDTAALSEDGREVETSEVSAPQAMSPKPVSFENSSQENENLYVNDRIAVKNLYPNPANEYALLQYNMGLDIKDAKVSLYNVLGATVKEYSLNRQSQQLHVDTRQLPNGVYFYQLTVDGQKVATKKLLVRHHQ</sequence>
<dbReference type="RefSeq" id="WP_345031326.1">
    <property type="nucleotide sequence ID" value="NZ_BAABEY010000031.1"/>
</dbReference>
<accession>A0ABP8M697</accession>
<dbReference type="Pfam" id="PF18962">
    <property type="entry name" value="Por_Secre_tail"/>
    <property type="match status" value="1"/>
</dbReference>
<dbReference type="NCBIfam" id="TIGR04183">
    <property type="entry name" value="Por_Secre_tail"/>
    <property type="match status" value="1"/>
</dbReference>
<feature type="chain" id="PRO_5045164300" description="Secretion system C-terminal sorting domain-containing protein" evidence="2">
    <location>
        <begin position="24"/>
        <end position="211"/>
    </location>
</feature>
<proteinExistence type="predicted"/>